<sequence length="409" mass="43315">MKPSGPIPPYFAADTDGQLMISGIRADEIIDEAGGTPLFVYDNNIIGGQFARLKAAMPDGLAIYYTVSANPYEDLLHFLGRYVDGFRIVSRGELERLKAAKLAGIPITFAGPGKRDDELEAGISAGATISVESEGEARRAILAAERLGIQPKLAVRVNPPFSIEAGKLTLGACASPFGIDAGRAASVVQGLIEAGVDWRGVHIFAAAQCLDTDALIQAHKAIIHCAGDIADKLGLPLPELNLGGGFDVPCLHGDEPLDIYRMAEALHDTLCHGPELLATTRLSLELGRWLVGEAGVYLTRILDRTESCGETFLTTDGGGHHLLRATGCLLERGRGNYPIAIAGRYEDAAEEVVTVTGCLATPHDVFGDQVELPRAEPGDVIAIFAAGAYALTASPQGWESRPSAREILV</sequence>
<dbReference type="EMBL" id="JAMGBE010000003">
    <property type="protein sequence ID" value="MCL6730609.1"/>
    <property type="molecule type" value="Genomic_DNA"/>
</dbReference>
<dbReference type="Gene3D" id="3.20.20.10">
    <property type="entry name" value="Alanine racemase"/>
    <property type="match status" value="1"/>
</dbReference>
<evidence type="ECO:0000313" key="5">
    <source>
        <dbReference type="EMBL" id="MCL6730609.1"/>
    </source>
</evidence>
<dbReference type="InterPro" id="IPR029066">
    <property type="entry name" value="PLP-binding_barrel"/>
</dbReference>
<keyword evidence="2" id="KW-0663">Pyridoxal phosphate</keyword>
<dbReference type="InterPro" id="IPR009006">
    <property type="entry name" value="Ala_racemase/Decarboxylase_C"/>
</dbReference>
<evidence type="ECO:0000259" key="4">
    <source>
        <dbReference type="Pfam" id="PF02784"/>
    </source>
</evidence>
<reference evidence="5" key="1">
    <citation type="submission" date="2022-05" db="EMBL/GenBank/DDBJ databases">
        <authorList>
            <person name="Jo J.-H."/>
            <person name="Im W.-T."/>
        </authorList>
    </citation>
    <scope>NUCLEOTIDE SEQUENCE</scope>
    <source>
        <strain evidence="5">SE220</strain>
    </source>
</reference>
<accession>A0ABT0S4Q9</accession>
<name>A0ABT0S4Q9_9SPHN</name>
<evidence type="ECO:0000259" key="3">
    <source>
        <dbReference type="Pfam" id="PF00278"/>
    </source>
</evidence>
<dbReference type="InterPro" id="IPR022644">
    <property type="entry name" value="De-COase2_N"/>
</dbReference>
<evidence type="ECO:0000313" key="6">
    <source>
        <dbReference type="Proteomes" id="UP001165342"/>
    </source>
</evidence>
<dbReference type="SUPFAM" id="SSF51419">
    <property type="entry name" value="PLP-binding barrel"/>
    <property type="match status" value="1"/>
</dbReference>
<dbReference type="Gene3D" id="2.40.37.10">
    <property type="entry name" value="Lyase, Ornithine Decarboxylase, Chain A, domain 1"/>
    <property type="match status" value="1"/>
</dbReference>
<keyword evidence="6" id="KW-1185">Reference proteome</keyword>
<dbReference type="PANTHER" id="PTHR43727">
    <property type="entry name" value="DIAMINOPIMELATE DECARBOXYLASE"/>
    <property type="match status" value="1"/>
</dbReference>
<proteinExistence type="predicted"/>
<dbReference type="SUPFAM" id="SSF50621">
    <property type="entry name" value="Alanine racemase C-terminal domain-like"/>
    <property type="match status" value="1"/>
</dbReference>
<dbReference type="Pfam" id="PF00278">
    <property type="entry name" value="Orn_DAP_Arg_deC"/>
    <property type="match status" value="1"/>
</dbReference>
<dbReference type="Pfam" id="PF02784">
    <property type="entry name" value="Orn_Arg_deC_N"/>
    <property type="match status" value="1"/>
</dbReference>
<feature type="domain" description="Orn/DAP/Arg decarboxylase 2 N-terminal" evidence="4">
    <location>
        <begin position="49"/>
        <end position="291"/>
    </location>
</feature>
<comment type="caution">
    <text evidence="5">The sequence shown here is derived from an EMBL/GenBank/DDBJ whole genome shotgun (WGS) entry which is preliminary data.</text>
</comment>
<feature type="domain" description="Orn/DAP/Arg decarboxylase 2 C-terminal" evidence="3">
    <location>
        <begin position="39"/>
        <end position="387"/>
    </location>
</feature>
<gene>
    <name evidence="5" type="ORF">LZ538_11180</name>
</gene>
<comment type="cofactor">
    <cofactor evidence="1">
        <name>pyridoxal 5'-phosphate</name>
        <dbReference type="ChEBI" id="CHEBI:597326"/>
    </cofactor>
</comment>
<evidence type="ECO:0000256" key="1">
    <source>
        <dbReference type="ARBA" id="ARBA00001933"/>
    </source>
</evidence>
<protein>
    <submittedName>
        <fullName evidence="5">Pyridoxal-dependent decarboxylase, exosortase A system-associated</fullName>
    </submittedName>
</protein>
<dbReference type="RefSeq" id="WP_249832086.1">
    <property type="nucleotide sequence ID" value="NZ_JAMGBE010000003.1"/>
</dbReference>
<dbReference type="PANTHER" id="PTHR43727:SF2">
    <property type="entry name" value="GROUP IV DECARBOXYLASE"/>
    <property type="match status" value="1"/>
</dbReference>
<dbReference type="Proteomes" id="UP001165342">
    <property type="component" value="Unassembled WGS sequence"/>
</dbReference>
<organism evidence="5 6">
    <name type="scientific">Sphingomonas hankyongi</name>
    <dbReference type="NCBI Taxonomy" id="2908209"/>
    <lineage>
        <taxon>Bacteria</taxon>
        <taxon>Pseudomonadati</taxon>
        <taxon>Pseudomonadota</taxon>
        <taxon>Alphaproteobacteria</taxon>
        <taxon>Sphingomonadales</taxon>
        <taxon>Sphingomonadaceae</taxon>
        <taxon>Sphingomonas</taxon>
    </lineage>
</organism>
<dbReference type="InterPro" id="IPR022643">
    <property type="entry name" value="De-COase2_C"/>
</dbReference>
<evidence type="ECO:0000256" key="2">
    <source>
        <dbReference type="ARBA" id="ARBA00022898"/>
    </source>
</evidence>